<dbReference type="AlphaFoldDB" id="A0A514LGG7"/>
<dbReference type="KEGG" id="sale:EPH95_06835"/>
<proteinExistence type="predicted"/>
<dbReference type="RefSeq" id="WP_142088504.1">
    <property type="nucleotide sequence ID" value="NZ_CP035485.1"/>
</dbReference>
<organism evidence="1 2">
    <name type="scientific">Salicibibacter halophilus</name>
    <dbReference type="NCBI Taxonomy" id="2502791"/>
    <lineage>
        <taxon>Bacteria</taxon>
        <taxon>Bacillati</taxon>
        <taxon>Bacillota</taxon>
        <taxon>Bacilli</taxon>
        <taxon>Bacillales</taxon>
        <taxon>Bacillaceae</taxon>
        <taxon>Salicibibacter</taxon>
    </lineage>
</organism>
<dbReference type="EMBL" id="CP035485">
    <property type="protein sequence ID" value="QDI90929.1"/>
    <property type="molecule type" value="Genomic_DNA"/>
</dbReference>
<evidence type="ECO:0000313" key="2">
    <source>
        <dbReference type="Proteomes" id="UP000319756"/>
    </source>
</evidence>
<name>A0A514LGG7_9BACI</name>
<sequence>MLKINSVSLLLLLSLFLIGCQNNNLNLSGNVSSIEVYEWDSDEQIAIIEDIEYIEELVIELDNARTETTANLDYELPDYELLFKNDEETVFDIGYYNQLMNLGVEGRYLDVSEDLIYGLELQLPLD</sequence>
<accession>A0A514LGG7</accession>
<reference evidence="2" key="1">
    <citation type="submission" date="2019-01" db="EMBL/GenBank/DDBJ databases">
        <title>Genomic analysis of Salicibibacter sp. NKC3-5.</title>
        <authorList>
            <person name="Oh Y.J."/>
        </authorList>
    </citation>
    <scope>NUCLEOTIDE SEQUENCE [LARGE SCALE GENOMIC DNA]</scope>
    <source>
        <strain evidence="2">NKC3-5</strain>
    </source>
</reference>
<dbReference type="Proteomes" id="UP000319756">
    <property type="component" value="Chromosome"/>
</dbReference>
<keyword evidence="2" id="KW-1185">Reference proteome</keyword>
<gene>
    <name evidence="1" type="ORF">EPH95_06835</name>
</gene>
<dbReference type="PROSITE" id="PS51257">
    <property type="entry name" value="PROKAR_LIPOPROTEIN"/>
    <property type="match status" value="1"/>
</dbReference>
<evidence type="ECO:0000313" key="1">
    <source>
        <dbReference type="EMBL" id="QDI90929.1"/>
    </source>
</evidence>
<protein>
    <submittedName>
        <fullName evidence="1">Uncharacterized protein</fullName>
    </submittedName>
</protein>
<dbReference type="OrthoDB" id="2166455at2"/>